<dbReference type="AlphaFoldDB" id="A0A6P1D163"/>
<organism evidence="1 2">
    <name type="scientific">Nocardia cyriacigeorgica</name>
    <dbReference type="NCBI Taxonomy" id="135487"/>
    <lineage>
        <taxon>Bacteria</taxon>
        <taxon>Bacillati</taxon>
        <taxon>Actinomycetota</taxon>
        <taxon>Actinomycetes</taxon>
        <taxon>Mycobacteriales</taxon>
        <taxon>Nocardiaceae</taxon>
        <taxon>Nocardia</taxon>
    </lineage>
</organism>
<evidence type="ECO:0000313" key="1">
    <source>
        <dbReference type="EMBL" id="NEW43314.1"/>
    </source>
</evidence>
<dbReference type="RefSeq" id="WP_163828296.1">
    <property type="nucleotide sequence ID" value="NZ_JAAGUZ010000004.1"/>
</dbReference>
<comment type="caution">
    <text evidence="1">The sequence shown here is derived from an EMBL/GenBank/DDBJ whole genome shotgun (WGS) entry which is preliminary data.</text>
</comment>
<evidence type="ECO:0000313" key="2">
    <source>
        <dbReference type="Proteomes" id="UP000468928"/>
    </source>
</evidence>
<reference evidence="1 2" key="1">
    <citation type="submission" date="2020-01" db="EMBL/GenBank/DDBJ databases">
        <title>Genetics and antimicrobial susceptibilities of Nocardia species isolated from the soil; a comparison with species isolated from humans.</title>
        <authorList>
            <person name="Carrasco G."/>
            <person name="Monzon S."/>
            <person name="Sansegundo M."/>
            <person name="Garcia E."/>
            <person name="Garrido N."/>
            <person name="Medina M.J."/>
            <person name="Villalon P."/>
            <person name="Ramirez-Arocha A.C."/>
            <person name="Jimenez P."/>
            <person name="Cuesta I."/>
            <person name="Valdezate S."/>
        </authorList>
    </citation>
    <scope>NUCLEOTIDE SEQUENCE [LARGE SCALE GENOMIC DNA]</scope>
    <source>
        <strain evidence="1 2">CNM20110639</strain>
    </source>
</reference>
<keyword evidence="1" id="KW-0808">Transferase</keyword>
<protein>
    <submittedName>
        <fullName evidence="1">Aspartate carbamoyltransferase</fullName>
    </submittedName>
</protein>
<dbReference type="GO" id="GO:0016740">
    <property type="term" value="F:transferase activity"/>
    <property type="evidence" value="ECO:0007669"/>
    <property type="project" value="UniProtKB-KW"/>
</dbReference>
<gene>
    <name evidence="1" type="ORF">GV789_02420</name>
</gene>
<dbReference type="Proteomes" id="UP000468928">
    <property type="component" value="Unassembled WGS sequence"/>
</dbReference>
<accession>A0A6P1D163</accession>
<dbReference type="EMBL" id="JAAGUZ010000004">
    <property type="protein sequence ID" value="NEW43314.1"/>
    <property type="molecule type" value="Genomic_DNA"/>
</dbReference>
<name>A0A6P1D163_9NOCA</name>
<sequence>MITDSMSRRTRTVVVALLALLAAAAGLWWASARETAPMDGTERRAEVAERGAAVMPFDLAKTTHSFAPTPDGGRQAVTANDPADTTQTRLIRDHLSAEATKFTAGDFTDPATIHGDQMPGLAELRAGASRLTVRYEELPTGATLHYTSTDPALIAALHRWFDAQSSDHGTNHHAHDVGVR</sequence>
<proteinExistence type="predicted"/>